<evidence type="ECO:0000256" key="4">
    <source>
        <dbReference type="SAM" id="MobiDB-lite"/>
    </source>
</evidence>
<evidence type="ECO:0000259" key="5">
    <source>
        <dbReference type="PROSITE" id="PS51462"/>
    </source>
</evidence>
<comment type="caution">
    <text evidence="6">The sequence shown here is derived from an EMBL/GenBank/DDBJ whole genome shotgun (WGS) entry which is preliminary data.</text>
</comment>
<feature type="region of interest" description="Disordered" evidence="4">
    <location>
        <begin position="1"/>
        <end position="46"/>
    </location>
</feature>
<reference evidence="6 7" key="1">
    <citation type="submission" date="2018-06" db="EMBL/GenBank/DDBJ databases">
        <title>Streptacidiphilus pinicola sp. nov., isolated from pine grove soil.</title>
        <authorList>
            <person name="Roh S.G."/>
            <person name="Park S."/>
            <person name="Kim M.-K."/>
            <person name="Yun B.-R."/>
            <person name="Park J."/>
            <person name="Kim M.J."/>
            <person name="Kim Y.S."/>
            <person name="Kim S.B."/>
        </authorList>
    </citation>
    <scope>NUCLEOTIDE SEQUENCE [LARGE SCALE GENOMIC DNA]</scope>
    <source>
        <strain evidence="6 7">MMS16-CNU450</strain>
    </source>
</reference>
<evidence type="ECO:0000313" key="6">
    <source>
        <dbReference type="EMBL" id="RAG81226.1"/>
    </source>
</evidence>
<keyword evidence="3" id="KW-0460">Magnesium</keyword>
<name>A0A2X0IUJ8_9ACTN</name>
<gene>
    <name evidence="6" type="ORF">DN069_33905</name>
</gene>
<dbReference type="PROSITE" id="PS51462">
    <property type="entry name" value="NUDIX"/>
    <property type="match status" value="1"/>
</dbReference>
<dbReference type="PANTHER" id="PTHR43046">
    <property type="entry name" value="GDP-MANNOSE MANNOSYL HYDROLASE"/>
    <property type="match status" value="1"/>
</dbReference>
<feature type="domain" description="Nudix hydrolase" evidence="5">
    <location>
        <begin position="80"/>
        <end position="221"/>
    </location>
</feature>
<evidence type="ECO:0000256" key="2">
    <source>
        <dbReference type="ARBA" id="ARBA00022801"/>
    </source>
</evidence>
<comment type="cofactor">
    <cofactor evidence="1">
        <name>Mg(2+)</name>
        <dbReference type="ChEBI" id="CHEBI:18420"/>
    </cofactor>
</comment>
<dbReference type="InterPro" id="IPR020084">
    <property type="entry name" value="NUDIX_hydrolase_CS"/>
</dbReference>
<evidence type="ECO:0000313" key="7">
    <source>
        <dbReference type="Proteomes" id="UP000248889"/>
    </source>
</evidence>
<proteinExistence type="predicted"/>
<dbReference type="InterPro" id="IPR000086">
    <property type="entry name" value="NUDIX_hydrolase_dom"/>
</dbReference>
<evidence type="ECO:0000256" key="1">
    <source>
        <dbReference type="ARBA" id="ARBA00001946"/>
    </source>
</evidence>
<dbReference type="EMBL" id="QKYN01000171">
    <property type="protein sequence ID" value="RAG81226.1"/>
    <property type="molecule type" value="Genomic_DNA"/>
</dbReference>
<dbReference type="PANTHER" id="PTHR43046:SF12">
    <property type="entry name" value="GDP-MANNOSE MANNOSYL HYDROLASE"/>
    <property type="match status" value="1"/>
</dbReference>
<dbReference type="PROSITE" id="PS00893">
    <property type="entry name" value="NUDIX_BOX"/>
    <property type="match status" value="1"/>
</dbReference>
<dbReference type="OrthoDB" id="9804442at2"/>
<dbReference type="SUPFAM" id="SSF55811">
    <property type="entry name" value="Nudix"/>
    <property type="match status" value="1"/>
</dbReference>
<evidence type="ECO:0000256" key="3">
    <source>
        <dbReference type="ARBA" id="ARBA00022842"/>
    </source>
</evidence>
<protein>
    <recommendedName>
        <fullName evidence="5">Nudix hydrolase domain-containing protein</fullName>
    </recommendedName>
</protein>
<sequence length="234" mass="25358">MTSLGRWGEQISRDAARASDTRTGSHVRVPTRTTCPPLSDQPGRLHRLSTPTRLLLALLEASTGMPESDRGGPVNSERALFAAAAAAYIPRPDDGRVLLVHHAKSGWWVLPGGKVERDEPSKRGCEREAREEVGVNGSAGELLTVCWLTAAAELWPGAAKSAGAYPCHMFTFHLPILAADVDRIAVPAGEILAHRWWEPEEAAASGLMEQYNARNLLAATQVHRGERPTAYLES</sequence>
<dbReference type="AlphaFoldDB" id="A0A2X0IUJ8"/>
<dbReference type="Pfam" id="PF00293">
    <property type="entry name" value="NUDIX"/>
    <property type="match status" value="1"/>
</dbReference>
<keyword evidence="7" id="KW-1185">Reference proteome</keyword>
<dbReference type="InterPro" id="IPR015797">
    <property type="entry name" value="NUDIX_hydrolase-like_dom_sf"/>
</dbReference>
<dbReference type="Proteomes" id="UP000248889">
    <property type="component" value="Unassembled WGS sequence"/>
</dbReference>
<dbReference type="GO" id="GO:0016787">
    <property type="term" value="F:hydrolase activity"/>
    <property type="evidence" value="ECO:0007669"/>
    <property type="project" value="UniProtKB-KW"/>
</dbReference>
<accession>A0A2X0IUJ8</accession>
<feature type="compositionally biased region" description="Basic and acidic residues" evidence="4">
    <location>
        <begin position="11"/>
        <end position="20"/>
    </location>
</feature>
<organism evidence="6 7">
    <name type="scientific">Streptacidiphilus pinicola</name>
    <dbReference type="NCBI Taxonomy" id="2219663"/>
    <lineage>
        <taxon>Bacteria</taxon>
        <taxon>Bacillati</taxon>
        <taxon>Actinomycetota</taxon>
        <taxon>Actinomycetes</taxon>
        <taxon>Kitasatosporales</taxon>
        <taxon>Streptomycetaceae</taxon>
        <taxon>Streptacidiphilus</taxon>
    </lineage>
</organism>
<dbReference type="Gene3D" id="3.90.79.10">
    <property type="entry name" value="Nucleoside Triphosphate Pyrophosphohydrolase"/>
    <property type="match status" value="1"/>
</dbReference>
<keyword evidence="2" id="KW-0378">Hydrolase</keyword>